<dbReference type="AlphaFoldDB" id="A0A7S8F3G4"/>
<name>A0A7S8F3G4_9SPHN</name>
<keyword evidence="2" id="KW-1185">Reference proteome</keyword>
<reference evidence="1 2" key="1">
    <citation type="submission" date="2020-11" db="EMBL/GenBank/DDBJ databases">
        <title>The genome sequence of Erythrobacter sp. 6D36.</title>
        <authorList>
            <person name="Liu Y."/>
        </authorList>
    </citation>
    <scope>NUCLEOTIDE SEQUENCE [LARGE SCALE GENOMIC DNA]</scope>
    <source>
        <strain evidence="1 2">6D36</strain>
    </source>
</reference>
<dbReference type="Proteomes" id="UP000594459">
    <property type="component" value="Chromosome"/>
</dbReference>
<organism evidence="1 2">
    <name type="scientific">Qipengyuania soli</name>
    <dbReference type="NCBI Taxonomy" id="2782568"/>
    <lineage>
        <taxon>Bacteria</taxon>
        <taxon>Pseudomonadati</taxon>
        <taxon>Pseudomonadota</taxon>
        <taxon>Alphaproteobacteria</taxon>
        <taxon>Sphingomonadales</taxon>
        <taxon>Erythrobacteraceae</taxon>
        <taxon>Qipengyuania</taxon>
    </lineage>
</organism>
<protein>
    <submittedName>
        <fullName evidence="1">Uncharacterized protein</fullName>
    </submittedName>
</protein>
<accession>A0A7S8F3G4</accession>
<evidence type="ECO:0000313" key="2">
    <source>
        <dbReference type="Proteomes" id="UP000594459"/>
    </source>
</evidence>
<sequence>MEIRRLDLDVAIYRDRVQVTDRVTGKFVDQRADYPFSSATNIIAEPRFLEDTLVKAIRQMLEGGFSLRHPIAHVIASELPLSPTQKMQVETCLREAGMGEIVFDL</sequence>
<dbReference type="EMBL" id="CP064654">
    <property type="protein sequence ID" value="QPC98426.1"/>
    <property type="molecule type" value="Genomic_DNA"/>
</dbReference>
<dbReference type="RefSeq" id="WP_200981435.1">
    <property type="nucleotide sequence ID" value="NZ_CP064654.1"/>
</dbReference>
<evidence type="ECO:0000313" key="1">
    <source>
        <dbReference type="EMBL" id="QPC98426.1"/>
    </source>
</evidence>
<dbReference type="KEGG" id="qso:IRL76_11295"/>
<proteinExistence type="predicted"/>
<gene>
    <name evidence="1" type="ORF">IRL76_11295</name>
</gene>